<evidence type="ECO:0000259" key="2">
    <source>
        <dbReference type="Pfam" id="PF08486"/>
    </source>
</evidence>
<dbReference type="InterPro" id="IPR013693">
    <property type="entry name" value="SpoIID/LytB_N"/>
</dbReference>
<dbReference type="InterPro" id="IPR013486">
    <property type="entry name" value="SpoIID/LytB"/>
</dbReference>
<evidence type="ECO:0000313" key="3">
    <source>
        <dbReference type="EMBL" id="HIS48850.1"/>
    </source>
</evidence>
<feature type="domain" description="Sporulation stage II protein D amidase enhancer LytB N-terminal" evidence="2">
    <location>
        <begin position="426"/>
        <end position="515"/>
    </location>
</feature>
<sequence>MKKQFWVIFGLAGIFLATVLMLFLFDLWNDRTRWVSRGLAAKMTVFARMGGEAAVQAGERPEDEPWYAFYIEEAKNSCGMYGEKKNYDAMDSLTYGEVKSIAAAFQIEYETSIPDDESIPAGEWFEVYDRILGENSQVQQQELVILGTSSNVEGLSMWQCVTDQGIFDFSGLSLDGYMDALVCAYTCSGQLIAVREQKNEPASLENIWIQEGEGRSVTVNIFGYSRTFILDSRLEVPAGQVIADLVLKKQKISQVTLKTTVIKGEILSIGEDFVEIKNYGKVKMADPFRVLQITGEPEELSMDALQVGNKYTEFVVDGDLICAALIRAEADASTIRVLLSCDGFTGYAHDQVCLTSSVPFWSACQDVRTDYDAGQTLTIDRQLLPEGQTMVIQTAATSGTIQVLSLNRGQGHPAYRGLIEITNTGDGMILVNELLLEEYLYGVVPSEMPASYEMEALKVQAVCARSFAAAAINAPRFSLWNAHVDDSTATQVYNNAGEDARAIRAVDDTAGQILLWQDTPVQAYFYSTSCGSSSSPGEVWLSGESPEYMEGRLQIIGESTRDLSSEDAFRSFIDEYDSKDYFEKDVSWFRWQVTMDFSHIRTAVDKSLLTRIRAVPSQITVKDDQGNFVEKAISTVGDIRSISVDERAKSGVLQSVIIEGTEAVIKVRGEYNIRLLLAPLNDPVVCHDGTDAGTMNLLPSGYFYISAQDGQSCTLKGGGYGHGAGMSQNGVQALACRGYSWEEILEHYFSGTALGAIGLTH</sequence>
<name>A0A9D1F7K9_9FIRM</name>
<reference evidence="3" key="1">
    <citation type="submission" date="2020-10" db="EMBL/GenBank/DDBJ databases">
        <authorList>
            <person name="Gilroy R."/>
        </authorList>
    </citation>
    <scope>NUCLEOTIDE SEQUENCE</scope>
    <source>
        <strain evidence="3">CHK178-757</strain>
    </source>
</reference>
<organism evidence="3 4">
    <name type="scientific">Candidatus Scybalocola faecigallinarum</name>
    <dbReference type="NCBI Taxonomy" id="2840941"/>
    <lineage>
        <taxon>Bacteria</taxon>
        <taxon>Bacillati</taxon>
        <taxon>Bacillota</taxon>
        <taxon>Clostridia</taxon>
        <taxon>Lachnospirales</taxon>
        <taxon>Lachnospiraceae</taxon>
        <taxon>Lachnospiraceae incertae sedis</taxon>
        <taxon>Candidatus Scybalocola (ex Gilroy et al. 2021)</taxon>
    </lineage>
</organism>
<proteinExistence type="predicted"/>
<keyword evidence="1" id="KW-0812">Transmembrane</keyword>
<dbReference type="Proteomes" id="UP000823927">
    <property type="component" value="Unassembled WGS sequence"/>
</dbReference>
<reference evidence="3" key="2">
    <citation type="journal article" date="2021" name="PeerJ">
        <title>Extensive microbial diversity within the chicken gut microbiome revealed by metagenomics and culture.</title>
        <authorList>
            <person name="Gilroy R."/>
            <person name="Ravi A."/>
            <person name="Getino M."/>
            <person name="Pursley I."/>
            <person name="Horton D.L."/>
            <person name="Alikhan N.F."/>
            <person name="Baker D."/>
            <person name="Gharbi K."/>
            <person name="Hall N."/>
            <person name="Watson M."/>
            <person name="Adriaenssens E.M."/>
            <person name="Foster-Nyarko E."/>
            <person name="Jarju S."/>
            <person name="Secka A."/>
            <person name="Antonio M."/>
            <person name="Oren A."/>
            <person name="Chaudhuri R.R."/>
            <person name="La Ragione R."/>
            <person name="Hildebrand F."/>
            <person name="Pallen M.J."/>
        </authorList>
    </citation>
    <scope>NUCLEOTIDE SEQUENCE</scope>
    <source>
        <strain evidence="3">CHK178-757</strain>
    </source>
</reference>
<dbReference type="EMBL" id="DVIT01000065">
    <property type="protein sequence ID" value="HIS48850.1"/>
    <property type="molecule type" value="Genomic_DNA"/>
</dbReference>
<keyword evidence="1" id="KW-1133">Transmembrane helix</keyword>
<dbReference type="NCBIfam" id="TIGR02669">
    <property type="entry name" value="SpoIID_LytB"/>
    <property type="match status" value="1"/>
</dbReference>
<gene>
    <name evidence="3" type="ORF">IAB46_15120</name>
</gene>
<evidence type="ECO:0000256" key="1">
    <source>
        <dbReference type="SAM" id="Phobius"/>
    </source>
</evidence>
<evidence type="ECO:0000313" key="4">
    <source>
        <dbReference type="Proteomes" id="UP000823927"/>
    </source>
</evidence>
<dbReference type="Pfam" id="PF08486">
    <property type="entry name" value="SpoIID"/>
    <property type="match status" value="1"/>
</dbReference>
<accession>A0A9D1F7K9</accession>
<protein>
    <submittedName>
        <fullName evidence="3">SpoIID/LytB domain-containing protein</fullName>
    </submittedName>
</protein>
<dbReference type="AlphaFoldDB" id="A0A9D1F7K9"/>
<comment type="caution">
    <text evidence="3">The sequence shown here is derived from an EMBL/GenBank/DDBJ whole genome shotgun (WGS) entry which is preliminary data.</text>
</comment>
<dbReference type="GO" id="GO:0030435">
    <property type="term" value="P:sporulation resulting in formation of a cellular spore"/>
    <property type="evidence" value="ECO:0007669"/>
    <property type="project" value="InterPro"/>
</dbReference>
<feature type="transmembrane region" description="Helical" evidence="1">
    <location>
        <begin position="6"/>
        <end position="28"/>
    </location>
</feature>
<keyword evidence="1" id="KW-0472">Membrane</keyword>